<name>A0ABP1RL87_9HEXA</name>
<feature type="compositionally biased region" description="Basic and acidic residues" evidence="1">
    <location>
        <begin position="147"/>
        <end position="163"/>
    </location>
</feature>
<feature type="region of interest" description="Disordered" evidence="1">
    <location>
        <begin position="147"/>
        <end position="175"/>
    </location>
</feature>
<evidence type="ECO:0000313" key="4">
    <source>
        <dbReference type="Proteomes" id="UP001642540"/>
    </source>
</evidence>
<organism evidence="3 4">
    <name type="scientific">Orchesella dallaii</name>
    <dbReference type="NCBI Taxonomy" id="48710"/>
    <lineage>
        <taxon>Eukaryota</taxon>
        <taxon>Metazoa</taxon>
        <taxon>Ecdysozoa</taxon>
        <taxon>Arthropoda</taxon>
        <taxon>Hexapoda</taxon>
        <taxon>Collembola</taxon>
        <taxon>Entomobryomorpha</taxon>
        <taxon>Entomobryoidea</taxon>
        <taxon>Orchesellidae</taxon>
        <taxon>Orchesellinae</taxon>
        <taxon>Orchesella</taxon>
    </lineage>
</organism>
<comment type="caution">
    <text evidence="3">The sequence shown here is derived from an EMBL/GenBank/DDBJ whole genome shotgun (WGS) entry which is preliminary data.</text>
</comment>
<reference evidence="3 4" key="1">
    <citation type="submission" date="2024-08" db="EMBL/GenBank/DDBJ databases">
        <authorList>
            <person name="Cucini C."/>
            <person name="Frati F."/>
        </authorList>
    </citation>
    <scope>NUCLEOTIDE SEQUENCE [LARGE SCALE GENOMIC DNA]</scope>
</reference>
<feature type="domain" description="Mucin-like" evidence="2">
    <location>
        <begin position="466"/>
        <end position="533"/>
    </location>
</feature>
<accession>A0ABP1RL87</accession>
<evidence type="ECO:0000256" key="1">
    <source>
        <dbReference type="SAM" id="MobiDB-lite"/>
    </source>
</evidence>
<keyword evidence="4" id="KW-1185">Reference proteome</keyword>
<proteinExistence type="predicted"/>
<dbReference type="EMBL" id="CAXLJM020000081">
    <property type="protein sequence ID" value="CAL8130000.1"/>
    <property type="molecule type" value="Genomic_DNA"/>
</dbReference>
<evidence type="ECO:0000259" key="2">
    <source>
        <dbReference type="Pfam" id="PF16058"/>
    </source>
</evidence>
<dbReference type="Proteomes" id="UP001642540">
    <property type="component" value="Unassembled WGS sequence"/>
</dbReference>
<dbReference type="Pfam" id="PF16058">
    <property type="entry name" value="Mucin-like"/>
    <property type="match status" value="1"/>
</dbReference>
<gene>
    <name evidence="3" type="ORF">ODALV1_LOCUS23518</name>
</gene>
<evidence type="ECO:0000313" key="3">
    <source>
        <dbReference type="EMBL" id="CAL8130000.1"/>
    </source>
</evidence>
<sequence length="653" mass="74133">MPTTHVSSVHSHSATIEVDQTLKKIWETEDIFNQHNSTEKEKTCENHFTRPHKHNDLGQMEELLPDQRDVNLQPFPHQRDVNLQPFPHQRDAILQPFPYQWDINLQPFPHQRDVNIQPFPYQQDKGEELPPDKRMLAGTTIQDKCLIPKDGERDSFPHGRKAESASFDMDGSSSTKQAPILQTQLMSKLCLELRKWDNNNPKVLLNTNFNSIDRNGHTCARYDLSKAPGVRWNSADDLLFLGFKPNPWQQISKRIFNPLGWLAPFQQQWSSVPLPAGKLTLKWDTEVPTQLSPRWQQYQQRLCMPAGNFHFTLEELSVNTFTVMTIEFPIINKYLFRSKLHSVTAHILKFVCNAHSSSKMSRFSRDLCKQELQCSIAGKKIHAEPNFLLVGKRMQKMVLPTSIPVARLTIGSTTISMKGLSTIIYKAVEVFISFQLLLMSSNPDGYDELTPAQFLIGRQITSLSAADYTEITSLPAADYTEITSLPAADYTEITSLPAADYTEITSLPAADYTEITSLPAADYTEITSLPAVDHTKFISLSAAHHTKFISLPAVDDTKIISLPAADYTEINSLLAAFHSTANTNRLSHLENCHKTSQILWQRWHPKYFNFPHSIPNRHALFFTVTCMQGSGEWNTIPLPERQKVTISVKPLSS</sequence>
<dbReference type="InterPro" id="IPR032059">
    <property type="entry name" value="Mucin-like"/>
</dbReference>
<protein>
    <recommendedName>
        <fullName evidence="2">Mucin-like domain-containing protein</fullName>
    </recommendedName>
</protein>